<feature type="domain" description="N-acetyltransferase" evidence="3">
    <location>
        <begin position="3"/>
        <end position="148"/>
    </location>
</feature>
<dbReference type="InterPro" id="IPR016181">
    <property type="entry name" value="Acyl_CoA_acyltransferase"/>
</dbReference>
<sequence>MGHVIRKVGIEDLEALTELMYAYIVGFYKKPQPLRTDIHRLIRNLLQEQGGIQFVVDQEGELVGFATLYFSWSTMKANPITIMNDLFLLESYRGTAAEEDLFQKCQIYSKENGYAYMSWITAPDNHRAQQFFDKMGGTRVDWVNYTII</sequence>
<evidence type="ECO:0000256" key="1">
    <source>
        <dbReference type="ARBA" id="ARBA00022679"/>
    </source>
</evidence>
<name>A0ABX1XL57_9BACL</name>
<dbReference type="PANTHER" id="PTHR10545:SF29">
    <property type="entry name" value="GH14572P-RELATED"/>
    <property type="match status" value="1"/>
</dbReference>
<keyword evidence="2" id="KW-0012">Acyltransferase</keyword>
<evidence type="ECO:0000313" key="4">
    <source>
        <dbReference type="EMBL" id="NOU69164.1"/>
    </source>
</evidence>
<reference evidence="4 5" key="1">
    <citation type="submission" date="2019-10" db="EMBL/GenBank/DDBJ databases">
        <title>Description of Paenibacillus humi sp. nov.</title>
        <authorList>
            <person name="Carlier A."/>
            <person name="Qi S."/>
        </authorList>
    </citation>
    <scope>NUCLEOTIDE SEQUENCE [LARGE SCALE GENOMIC DNA]</scope>
    <source>
        <strain evidence="4 5">LMG 31461</strain>
    </source>
</reference>
<keyword evidence="1" id="KW-0808">Transferase</keyword>
<dbReference type="PANTHER" id="PTHR10545">
    <property type="entry name" value="DIAMINE N-ACETYLTRANSFERASE"/>
    <property type="match status" value="1"/>
</dbReference>
<keyword evidence="5" id="KW-1185">Reference proteome</keyword>
<comment type="caution">
    <text evidence="4">The sequence shown here is derived from an EMBL/GenBank/DDBJ whole genome shotgun (WGS) entry which is preliminary data.</text>
</comment>
<gene>
    <name evidence="4" type="ORF">GC096_34685</name>
</gene>
<organism evidence="4 5">
    <name type="scientific">Paenibacillus plantarum</name>
    <dbReference type="NCBI Taxonomy" id="2654975"/>
    <lineage>
        <taxon>Bacteria</taxon>
        <taxon>Bacillati</taxon>
        <taxon>Bacillota</taxon>
        <taxon>Bacilli</taxon>
        <taxon>Bacillales</taxon>
        <taxon>Paenibacillaceae</taxon>
        <taxon>Paenibacillus</taxon>
    </lineage>
</organism>
<dbReference type="InterPro" id="IPR000182">
    <property type="entry name" value="GNAT_dom"/>
</dbReference>
<dbReference type="PROSITE" id="PS51186">
    <property type="entry name" value="GNAT"/>
    <property type="match status" value="1"/>
</dbReference>
<evidence type="ECO:0000256" key="2">
    <source>
        <dbReference type="ARBA" id="ARBA00023315"/>
    </source>
</evidence>
<dbReference type="SUPFAM" id="SSF55729">
    <property type="entry name" value="Acyl-CoA N-acyltransferases (Nat)"/>
    <property type="match status" value="1"/>
</dbReference>
<dbReference type="Pfam" id="PF00583">
    <property type="entry name" value="Acetyltransf_1"/>
    <property type="match status" value="1"/>
</dbReference>
<proteinExistence type="predicted"/>
<protein>
    <submittedName>
        <fullName evidence="4">GNAT family N-acetyltransferase</fullName>
    </submittedName>
</protein>
<evidence type="ECO:0000259" key="3">
    <source>
        <dbReference type="PROSITE" id="PS51186"/>
    </source>
</evidence>
<dbReference type="EMBL" id="WHNY01000087">
    <property type="protein sequence ID" value="NOU69164.1"/>
    <property type="molecule type" value="Genomic_DNA"/>
</dbReference>
<dbReference type="Proteomes" id="UP000653578">
    <property type="component" value="Unassembled WGS sequence"/>
</dbReference>
<dbReference type="InterPro" id="IPR051016">
    <property type="entry name" value="Diverse_Substrate_AcTransf"/>
</dbReference>
<dbReference type="RefSeq" id="WP_171637233.1">
    <property type="nucleotide sequence ID" value="NZ_WHNY01000087.1"/>
</dbReference>
<accession>A0ABX1XL57</accession>
<dbReference type="Gene3D" id="3.40.630.30">
    <property type="match status" value="1"/>
</dbReference>
<evidence type="ECO:0000313" key="5">
    <source>
        <dbReference type="Proteomes" id="UP000653578"/>
    </source>
</evidence>